<evidence type="ECO:0000313" key="2">
    <source>
        <dbReference type="Proteomes" id="UP000274511"/>
    </source>
</evidence>
<dbReference type="EMBL" id="RJUJ01000027">
    <property type="protein sequence ID" value="ROH76090.1"/>
    <property type="molecule type" value="Genomic_DNA"/>
</dbReference>
<gene>
    <name evidence="1" type="ORF">EC392_16270</name>
</gene>
<accession>A0A3N0U7F3</accession>
<sequence>MREQLLKIGARSDSICRPNCSPQLANCLINRYVLRHCCVVTHQANIIIPQFPLFFR</sequence>
<name>A0A3N0U7F3_9GAMM</name>
<protein>
    <submittedName>
        <fullName evidence="1">DUF2655 domain-containing protein</fullName>
    </submittedName>
</protein>
<dbReference type="Proteomes" id="UP000274511">
    <property type="component" value="Unassembled WGS sequence"/>
</dbReference>
<proteinExistence type="predicted"/>
<dbReference type="AlphaFoldDB" id="A0A3N0U7F3"/>
<reference evidence="1 2" key="1">
    <citation type="submission" date="2018-10" db="EMBL/GenBank/DDBJ databases">
        <title>New species genome.</title>
        <authorList>
            <person name="Li Y."/>
        </authorList>
    </citation>
    <scope>NUCLEOTIDE SEQUENCE [LARGE SCALE GENOMIC DNA]</scope>
    <source>
        <strain evidence="1 2">L6_4B</strain>
    </source>
</reference>
<dbReference type="AntiFam" id="ANF00070">
    <property type="entry name" value="Spurious family"/>
</dbReference>
<evidence type="ECO:0000313" key="1">
    <source>
        <dbReference type="EMBL" id="ROH76090.1"/>
    </source>
</evidence>
<comment type="caution">
    <text evidence="1">The sequence shown here is derived from an EMBL/GenBank/DDBJ whole genome shotgun (WGS) entry which is preliminary data.</text>
</comment>
<organism evidence="1 2">
    <name type="scientific">Lonsdalea populi</name>
    <dbReference type="NCBI Taxonomy" id="1172565"/>
    <lineage>
        <taxon>Bacteria</taxon>
        <taxon>Pseudomonadati</taxon>
        <taxon>Pseudomonadota</taxon>
        <taxon>Gammaproteobacteria</taxon>
        <taxon>Enterobacterales</taxon>
        <taxon>Pectobacteriaceae</taxon>
        <taxon>Lonsdalea</taxon>
    </lineage>
</organism>